<dbReference type="EMBL" id="AE008917">
    <property type="protein sequence ID" value="AAL51984.1"/>
    <property type="molecule type" value="Genomic_DNA"/>
</dbReference>
<dbReference type="InterPro" id="IPR010323">
    <property type="entry name" value="DUF924"/>
</dbReference>
<dbReference type="eggNOG" id="COG3803">
    <property type="taxonomic scope" value="Bacteria"/>
</dbReference>
<dbReference type="Gene3D" id="1.25.40.10">
    <property type="entry name" value="Tetratricopeptide repeat domain"/>
    <property type="match status" value="1"/>
</dbReference>
<dbReference type="SUPFAM" id="SSF48452">
    <property type="entry name" value="TPR-like"/>
    <property type="match status" value="1"/>
</dbReference>
<gene>
    <name evidence="2" type="ordered locus">BMEI0803</name>
</gene>
<proteinExistence type="predicted"/>
<dbReference type="PIR" id="AE3352">
    <property type="entry name" value="AE3352"/>
</dbReference>
<protein>
    <recommendedName>
        <fullName evidence="4">Transmembrane protein</fullName>
    </recommendedName>
</protein>
<dbReference type="Proteomes" id="UP000000419">
    <property type="component" value="Chromosome I"/>
</dbReference>
<accession>Q8YHJ5</accession>
<sequence length="208" mass="24624">MNRPAHRRQTAQRRTRSSGSKTGREAHHMAIEPKDILDFWFSPRMRENWFSKSDEIDAEIRQKFMAAYEDARADKMEQWKQQPESALALAILFDQFPRNMFRGSPRSFESDGLARDVAAQALDHDFDRQLSPEQRQFFYLPFMHSENLNDQKRCVDLYEKLGDEFASDFARQHHDIIERFGRFPHRNQVLGRDTTPEEAEFLKDHAGF</sequence>
<feature type="compositionally biased region" description="Basic residues" evidence="1">
    <location>
        <begin position="1"/>
        <end position="16"/>
    </location>
</feature>
<evidence type="ECO:0000313" key="2">
    <source>
        <dbReference type="EMBL" id="AAL51984.1"/>
    </source>
</evidence>
<evidence type="ECO:0008006" key="4">
    <source>
        <dbReference type="Google" id="ProtNLM"/>
    </source>
</evidence>
<dbReference type="InterPro" id="IPR011990">
    <property type="entry name" value="TPR-like_helical_dom_sf"/>
</dbReference>
<evidence type="ECO:0000313" key="3">
    <source>
        <dbReference type="Proteomes" id="UP000000419"/>
    </source>
</evidence>
<keyword evidence="3" id="KW-1185">Reference proteome</keyword>
<feature type="region of interest" description="Disordered" evidence="1">
    <location>
        <begin position="1"/>
        <end position="28"/>
    </location>
</feature>
<dbReference type="KEGG" id="bme:BMEI0803"/>
<evidence type="ECO:0000256" key="1">
    <source>
        <dbReference type="SAM" id="MobiDB-lite"/>
    </source>
</evidence>
<dbReference type="Gene3D" id="1.20.58.320">
    <property type="entry name" value="TPR-like"/>
    <property type="match status" value="1"/>
</dbReference>
<dbReference type="Pfam" id="PF06041">
    <property type="entry name" value="DUF924"/>
    <property type="match status" value="1"/>
</dbReference>
<name>Q8YHJ5_BRUME</name>
<dbReference type="AlphaFoldDB" id="Q8YHJ5"/>
<organism evidence="2 3">
    <name type="scientific">Brucella melitensis biotype 1 (strain ATCC 23456 / CCUG 17765 / NCTC 10094 / 16M)</name>
    <dbReference type="NCBI Taxonomy" id="224914"/>
    <lineage>
        <taxon>Bacteria</taxon>
        <taxon>Pseudomonadati</taxon>
        <taxon>Pseudomonadota</taxon>
        <taxon>Alphaproteobacteria</taxon>
        <taxon>Hyphomicrobiales</taxon>
        <taxon>Brucellaceae</taxon>
        <taxon>Brucella/Ochrobactrum group</taxon>
        <taxon>Brucella</taxon>
    </lineage>
</organism>
<reference evidence="2 3" key="1">
    <citation type="journal article" date="2002" name="Proc. Natl. Acad. Sci. U.S.A.">
        <title>The genome sequence of the facultative intracellular pathogen Brucella melitensis.</title>
        <authorList>
            <person name="DelVecchio V.G."/>
            <person name="Kapatral V."/>
            <person name="Redkar R.J."/>
            <person name="Patra G."/>
            <person name="Mujer C."/>
            <person name="Los T."/>
            <person name="Ivanova N."/>
            <person name="Anderson I."/>
            <person name="Bhattacharyya A."/>
            <person name="Lykidis A."/>
            <person name="Reznik G."/>
            <person name="Jablonski L."/>
            <person name="Larsen N."/>
            <person name="D'Souza M."/>
            <person name="Bernal A."/>
            <person name="Mazur M."/>
            <person name="Goltsman E."/>
            <person name="Selkov E."/>
            <person name="Elzer P.H."/>
            <person name="Hagius S."/>
            <person name="O'Callaghan D."/>
            <person name="Letesson J.J."/>
            <person name="Haselkorn R."/>
            <person name="Kyrpides N."/>
            <person name="Overbeek R."/>
        </authorList>
    </citation>
    <scope>NUCLEOTIDE SEQUENCE [LARGE SCALE GENOMIC DNA]</scope>
    <source>
        <strain evidence="3">ATCC 23456 / CCUG 17765 / NCTC 10094 / 16M</strain>
    </source>
</reference>